<evidence type="ECO:0000256" key="1">
    <source>
        <dbReference type="ARBA" id="ARBA00004613"/>
    </source>
</evidence>
<accession>A0A4Y7K651</accession>
<gene>
    <name evidence="10" type="ORF">C5167_031558</name>
</gene>
<dbReference type="InterPro" id="IPR013783">
    <property type="entry name" value="Ig-like_fold"/>
</dbReference>
<dbReference type="InterPro" id="IPR037293">
    <property type="entry name" value="Gal_Oxidase_central_sf"/>
</dbReference>
<proteinExistence type="predicted"/>
<reference evidence="10 11" key="1">
    <citation type="journal article" date="2018" name="Science">
        <title>The opium poppy genome and morphinan production.</title>
        <authorList>
            <person name="Guo L."/>
            <person name="Winzer T."/>
            <person name="Yang X."/>
            <person name="Li Y."/>
            <person name="Ning Z."/>
            <person name="He Z."/>
            <person name="Teodor R."/>
            <person name="Lu Y."/>
            <person name="Bowser T.A."/>
            <person name="Graham I.A."/>
            <person name="Ye K."/>
        </authorList>
    </citation>
    <scope>NUCLEOTIDE SEQUENCE [LARGE SCALE GENOMIC DNA]</scope>
    <source>
        <strain evidence="11">cv. HN1</strain>
        <tissue evidence="10">Leaves</tissue>
    </source>
</reference>
<organism evidence="10 11">
    <name type="scientific">Papaver somniferum</name>
    <name type="common">Opium poppy</name>
    <dbReference type="NCBI Taxonomy" id="3469"/>
    <lineage>
        <taxon>Eukaryota</taxon>
        <taxon>Viridiplantae</taxon>
        <taxon>Streptophyta</taxon>
        <taxon>Embryophyta</taxon>
        <taxon>Tracheophyta</taxon>
        <taxon>Spermatophyta</taxon>
        <taxon>Magnoliopsida</taxon>
        <taxon>Ranunculales</taxon>
        <taxon>Papaveraceae</taxon>
        <taxon>Papaveroideae</taxon>
        <taxon>Papaver</taxon>
    </lineage>
</organism>
<feature type="chain" id="PRO_5021212885" description="Aldehyde oxidase GLOX" evidence="7">
    <location>
        <begin position="23"/>
        <end position="552"/>
    </location>
</feature>
<evidence type="ECO:0000256" key="2">
    <source>
        <dbReference type="ARBA" id="ARBA00022525"/>
    </source>
</evidence>
<feature type="signal peptide" evidence="7">
    <location>
        <begin position="1"/>
        <end position="22"/>
    </location>
</feature>
<dbReference type="Gene3D" id="2.130.10.80">
    <property type="entry name" value="Galactose oxidase/kelch, beta-propeller"/>
    <property type="match status" value="1"/>
</dbReference>
<evidence type="ECO:0000256" key="4">
    <source>
        <dbReference type="ARBA" id="ARBA00023002"/>
    </source>
</evidence>
<dbReference type="AlphaFoldDB" id="A0A4Y7K651"/>
<dbReference type="SUPFAM" id="SSF50965">
    <property type="entry name" value="Galactose oxidase, central domain"/>
    <property type="match status" value="1"/>
</dbReference>
<dbReference type="STRING" id="3469.A0A4Y7K651"/>
<dbReference type="FunFam" id="2.130.10.80:FF:000001">
    <property type="entry name" value="Aldehyde oxidase GLOX"/>
    <property type="match status" value="1"/>
</dbReference>
<evidence type="ECO:0000256" key="5">
    <source>
        <dbReference type="ARBA" id="ARBA00073112"/>
    </source>
</evidence>
<feature type="domain" description="Galactose oxidase-like Early set" evidence="9">
    <location>
        <begin position="439"/>
        <end position="544"/>
    </location>
</feature>
<keyword evidence="3 7" id="KW-0732">Signal</keyword>
<sequence>MITARAMNVILSLLVWQLLCMAGKSHPNLARAATLGEWKLLQENIGVSAMHMQLLNNDRVIIFDRTDFGPSNLSLPDGVCRYNPDDLVLKVDCTAHSLEYNVNDNSFRPLMVQTDPFCSSGSVLADGRLVQTGGFNDGEKKYRVFRPCTDCDWQEFDGLNAPRWYATNHILPDGRIIVIGGRRSFNYEFYPTSKTLIDFPFLTQTNDPGEENNLYPFVHLNVDGNLFIFANNQSILLDYNKNSIVRTYPQIPGGDPRNYPSSGSSVLLPLSPSGTEAEVLICGGAPRGSYPQAKKGVFVTALRTCGRIKITDASPQWVMENMPTPRVMNDMTLLPDGNVLIVNGASSGTSGYEQATNPVLSPVIYFPDKPVGSRFQVQNPSKTPRMYHSSSVLLRDGRVLIGGSNPNDGYVFTGVDFPTDLSLEAFSPAYLHTEFDTIRPTIVFPTAQTSLNYGEILRVQYTISGTHSPCDVNVTMVSPSFATHSYSMNQRLLYLGGGNSLKVGTSTYTTEVRTPKSSILAPSGYYILYVVHQGIPSVGTWVHISSKQSAEW</sequence>
<dbReference type="Gramene" id="RZC68306">
    <property type="protein sequence ID" value="RZC68306"/>
    <property type="gene ID" value="C5167_031558"/>
</dbReference>
<dbReference type="InterPro" id="IPR015202">
    <property type="entry name" value="GO-like_E_set"/>
</dbReference>
<dbReference type="InterPro" id="IPR014756">
    <property type="entry name" value="Ig_E-set"/>
</dbReference>
<dbReference type="GO" id="GO:0005615">
    <property type="term" value="C:extracellular space"/>
    <property type="evidence" value="ECO:0007669"/>
    <property type="project" value="UniProtKB-ARBA"/>
</dbReference>
<protein>
    <recommendedName>
        <fullName evidence="5">Aldehyde oxidase GLOX</fullName>
    </recommendedName>
    <alternativeName>
        <fullName evidence="6">Glyoxal oxidase</fullName>
    </alternativeName>
</protein>
<evidence type="ECO:0000313" key="11">
    <source>
        <dbReference type="Proteomes" id="UP000316621"/>
    </source>
</evidence>
<evidence type="ECO:0000256" key="7">
    <source>
        <dbReference type="SAM" id="SignalP"/>
    </source>
</evidence>
<dbReference type="Gene3D" id="2.60.40.10">
    <property type="entry name" value="Immunoglobulins"/>
    <property type="match status" value="1"/>
</dbReference>
<dbReference type="OrthoDB" id="2019572at2759"/>
<dbReference type="Pfam" id="PF07250">
    <property type="entry name" value="Glyoxal_oxid_N"/>
    <property type="match status" value="1"/>
</dbReference>
<dbReference type="OMA" id="LLEPRMM"/>
<dbReference type="PANTHER" id="PTHR32208:SF62">
    <property type="entry name" value="OXIDASE, PUTATIVE, EXPRESSED-RELATED"/>
    <property type="match status" value="1"/>
</dbReference>
<evidence type="ECO:0000259" key="9">
    <source>
        <dbReference type="Pfam" id="PF09118"/>
    </source>
</evidence>
<comment type="subcellular location">
    <subcellularLocation>
        <location evidence="1">Secreted</location>
    </subcellularLocation>
</comment>
<dbReference type="InterPro" id="IPR011043">
    <property type="entry name" value="Gal_Oxase/kelch_b-propeller"/>
</dbReference>
<dbReference type="Proteomes" id="UP000316621">
    <property type="component" value="Chromosome 7"/>
</dbReference>
<evidence type="ECO:0000256" key="3">
    <source>
        <dbReference type="ARBA" id="ARBA00022729"/>
    </source>
</evidence>
<keyword evidence="11" id="KW-1185">Reference proteome</keyword>
<dbReference type="PANTHER" id="PTHR32208">
    <property type="entry name" value="SECRETED PROTEIN-RELATED"/>
    <property type="match status" value="1"/>
</dbReference>
<evidence type="ECO:0000313" key="10">
    <source>
        <dbReference type="EMBL" id="RZC68306.1"/>
    </source>
</evidence>
<feature type="domain" description="Glyoxal oxidase N-terminal" evidence="8">
    <location>
        <begin position="50"/>
        <end position="430"/>
    </location>
</feature>
<name>A0A4Y7K651_PAPSO</name>
<dbReference type="SUPFAM" id="SSF81296">
    <property type="entry name" value="E set domains"/>
    <property type="match status" value="1"/>
</dbReference>
<evidence type="ECO:0000256" key="6">
    <source>
        <dbReference type="ARBA" id="ARBA00077505"/>
    </source>
</evidence>
<dbReference type="GO" id="GO:0016491">
    <property type="term" value="F:oxidoreductase activity"/>
    <property type="evidence" value="ECO:0007669"/>
    <property type="project" value="UniProtKB-KW"/>
</dbReference>
<dbReference type="EMBL" id="CM010721">
    <property type="protein sequence ID" value="RZC68306.1"/>
    <property type="molecule type" value="Genomic_DNA"/>
</dbReference>
<dbReference type="CDD" id="cd02851">
    <property type="entry name" value="E_set_GO_C"/>
    <property type="match status" value="1"/>
</dbReference>
<dbReference type="InterPro" id="IPR009880">
    <property type="entry name" value="Glyoxal_oxidase_N"/>
</dbReference>
<keyword evidence="4" id="KW-0560">Oxidoreductase</keyword>
<evidence type="ECO:0000259" key="8">
    <source>
        <dbReference type="Pfam" id="PF07250"/>
    </source>
</evidence>
<keyword evidence="2" id="KW-0964">Secreted</keyword>
<dbReference type="Pfam" id="PF09118">
    <property type="entry name" value="GO-like_E_set"/>
    <property type="match status" value="1"/>
</dbReference>